<feature type="compositionally biased region" description="Basic and acidic residues" evidence="1">
    <location>
        <begin position="302"/>
        <end position="312"/>
    </location>
</feature>
<dbReference type="Proteomes" id="UP001633002">
    <property type="component" value="Unassembled WGS sequence"/>
</dbReference>
<feature type="compositionally biased region" description="Polar residues" evidence="1">
    <location>
        <begin position="21"/>
        <end position="30"/>
    </location>
</feature>
<dbReference type="EMBL" id="JBJQOH010000007">
    <property type="protein sequence ID" value="KAL3679826.1"/>
    <property type="molecule type" value="Genomic_DNA"/>
</dbReference>
<evidence type="ECO:0000313" key="3">
    <source>
        <dbReference type="Proteomes" id="UP001633002"/>
    </source>
</evidence>
<name>A0ABD3GPR6_9MARC</name>
<reference evidence="2 3" key="1">
    <citation type="submission" date="2024-09" db="EMBL/GenBank/DDBJ databases">
        <title>Chromosome-scale assembly of Riccia sorocarpa.</title>
        <authorList>
            <person name="Paukszto L."/>
        </authorList>
    </citation>
    <scope>NUCLEOTIDE SEQUENCE [LARGE SCALE GENOMIC DNA]</scope>
    <source>
        <strain evidence="2">LP-2024</strain>
        <tissue evidence="2">Aerial parts of the thallus</tissue>
    </source>
</reference>
<keyword evidence="3" id="KW-1185">Reference proteome</keyword>
<accession>A0ABD3GPR6</accession>
<proteinExistence type="predicted"/>
<feature type="compositionally biased region" description="Basic and acidic residues" evidence="1">
    <location>
        <begin position="181"/>
        <end position="191"/>
    </location>
</feature>
<gene>
    <name evidence="2" type="ORF">R1sor_022782</name>
</gene>
<evidence type="ECO:0000313" key="2">
    <source>
        <dbReference type="EMBL" id="KAL3679826.1"/>
    </source>
</evidence>
<comment type="caution">
    <text evidence="2">The sequence shown here is derived from an EMBL/GenBank/DDBJ whole genome shotgun (WGS) entry which is preliminary data.</text>
</comment>
<sequence>MNIPEADALVPDDLISIQQQKQQRRTSNLDGRSKASDPVFPQVLTSAEKEECQNIELMIVENSSLVKLKRKIPLRLLAEETRNSATIYEQLQRGRKPRKQLSFQPSPSRKHTREMETLPQAGRRSSIPASVINGLTASNKKLIKFVQELMSSAASSFSKSLLESSSVENPAYDNSEEEPEDPPKDTSHQENDSEGISDDSRRKRKDTTIPFETPKTTYELERDNILRRQKDQFGRLGILSELIEEPQPCRPTRPYCRRWASEPDPAYQRNTRWASEPDPAYQRNTRLKDLKRKSSAQQADTALKDNIEQLNC</sequence>
<feature type="region of interest" description="Disordered" evidence="1">
    <location>
        <begin position="259"/>
        <end position="312"/>
    </location>
</feature>
<evidence type="ECO:0000256" key="1">
    <source>
        <dbReference type="SAM" id="MobiDB-lite"/>
    </source>
</evidence>
<feature type="region of interest" description="Disordered" evidence="1">
    <location>
        <begin position="165"/>
        <end position="216"/>
    </location>
</feature>
<organism evidence="2 3">
    <name type="scientific">Riccia sorocarpa</name>
    <dbReference type="NCBI Taxonomy" id="122646"/>
    <lineage>
        <taxon>Eukaryota</taxon>
        <taxon>Viridiplantae</taxon>
        <taxon>Streptophyta</taxon>
        <taxon>Embryophyta</taxon>
        <taxon>Marchantiophyta</taxon>
        <taxon>Marchantiopsida</taxon>
        <taxon>Marchantiidae</taxon>
        <taxon>Marchantiales</taxon>
        <taxon>Ricciaceae</taxon>
        <taxon>Riccia</taxon>
    </lineage>
</organism>
<dbReference type="AlphaFoldDB" id="A0ABD3GPR6"/>
<feature type="region of interest" description="Disordered" evidence="1">
    <location>
        <begin position="89"/>
        <end position="125"/>
    </location>
</feature>
<protein>
    <submittedName>
        <fullName evidence="2">Uncharacterized protein</fullName>
    </submittedName>
</protein>
<feature type="region of interest" description="Disordered" evidence="1">
    <location>
        <begin position="21"/>
        <end position="40"/>
    </location>
</feature>